<accession>A0A1H4PU46</accession>
<feature type="transmembrane region" description="Helical" evidence="1">
    <location>
        <begin position="45"/>
        <end position="66"/>
    </location>
</feature>
<keyword evidence="1" id="KW-0472">Membrane</keyword>
<feature type="transmembrane region" description="Helical" evidence="1">
    <location>
        <begin position="93"/>
        <end position="113"/>
    </location>
</feature>
<reference evidence="2 3" key="1">
    <citation type="submission" date="2016-10" db="EMBL/GenBank/DDBJ databases">
        <authorList>
            <person name="de Groot N.N."/>
        </authorList>
    </citation>
    <scope>NUCLEOTIDE SEQUENCE [LARGE SCALE GENOMIC DNA]</scope>
    <source>
        <strain evidence="2 3">AB35.6</strain>
    </source>
</reference>
<keyword evidence="1" id="KW-0812">Transmembrane</keyword>
<sequence length="127" mass="13883">MAITDDQHGARPVFDARAAIVNRTRRVVRARAAAMQARKRTVQDLIVPFAICSTILLLIASAVWSLGDESLAEFEGGLGKRVLEFGGDAGSSISIVLVWFLPLSVITAAIVMLRRSRSHDRNDEVPR</sequence>
<evidence type="ECO:0000313" key="3">
    <source>
        <dbReference type="Proteomes" id="UP000182409"/>
    </source>
</evidence>
<name>A0A1H4PU46_9BACT</name>
<protein>
    <submittedName>
        <fullName evidence="2">Uncharacterized protein</fullName>
    </submittedName>
</protein>
<dbReference type="Proteomes" id="UP000182409">
    <property type="component" value="Unassembled WGS sequence"/>
</dbReference>
<evidence type="ECO:0000313" key="2">
    <source>
        <dbReference type="EMBL" id="SEC10977.1"/>
    </source>
</evidence>
<dbReference type="RefSeq" id="WP_074654497.1">
    <property type="nucleotide sequence ID" value="NZ_FNSD01000001.1"/>
</dbReference>
<proteinExistence type="predicted"/>
<keyword evidence="1" id="KW-1133">Transmembrane helix</keyword>
<organism evidence="2 3">
    <name type="scientific">Terriglobus roseus</name>
    <dbReference type="NCBI Taxonomy" id="392734"/>
    <lineage>
        <taxon>Bacteria</taxon>
        <taxon>Pseudomonadati</taxon>
        <taxon>Acidobacteriota</taxon>
        <taxon>Terriglobia</taxon>
        <taxon>Terriglobales</taxon>
        <taxon>Acidobacteriaceae</taxon>
        <taxon>Terriglobus</taxon>
    </lineage>
</organism>
<dbReference type="EMBL" id="FNSD01000001">
    <property type="protein sequence ID" value="SEC10977.1"/>
    <property type="molecule type" value="Genomic_DNA"/>
</dbReference>
<dbReference type="OrthoDB" id="120491at2"/>
<dbReference type="AlphaFoldDB" id="A0A1H4PU46"/>
<evidence type="ECO:0000256" key="1">
    <source>
        <dbReference type="SAM" id="Phobius"/>
    </source>
</evidence>
<gene>
    <name evidence="2" type="ORF">SAMN05443244_2676</name>
</gene>